<feature type="region of interest" description="Disordered" evidence="1">
    <location>
        <begin position="83"/>
        <end position="106"/>
    </location>
</feature>
<dbReference type="PANTHER" id="PTHR33207">
    <property type="entry name" value="F-BOX DOMAIN CONTAINING PROTEIN-RELATED"/>
    <property type="match status" value="1"/>
</dbReference>
<feature type="region of interest" description="Disordered" evidence="1">
    <location>
        <begin position="1"/>
        <end position="21"/>
    </location>
</feature>
<evidence type="ECO:0000313" key="5">
    <source>
        <dbReference type="Proteomes" id="UP000095767"/>
    </source>
</evidence>
<keyword evidence="2" id="KW-0472">Membrane</keyword>
<dbReference type="SUPFAM" id="SSF81383">
    <property type="entry name" value="F-box domain"/>
    <property type="match status" value="1"/>
</dbReference>
<dbReference type="STRING" id="888268.A0A1E5UQA0"/>
<proteinExistence type="predicted"/>
<organism evidence="4 5">
    <name type="scientific">Dichanthelium oligosanthes</name>
    <dbReference type="NCBI Taxonomy" id="888268"/>
    <lineage>
        <taxon>Eukaryota</taxon>
        <taxon>Viridiplantae</taxon>
        <taxon>Streptophyta</taxon>
        <taxon>Embryophyta</taxon>
        <taxon>Tracheophyta</taxon>
        <taxon>Spermatophyta</taxon>
        <taxon>Magnoliopsida</taxon>
        <taxon>Liliopsida</taxon>
        <taxon>Poales</taxon>
        <taxon>Poaceae</taxon>
        <taxon>PACMAD clade</taxon>
        <taxon>Panicoideae</taxon>
        <taxon>Panicodae</taxon>
        <taxon>Paniceae</taxon>
        <taxon>Dichantheliinae</taxon>
        <taxon>Dichanthelium</taxon>
    </lineage>
</organism>
<dbReference type="OrthoDB" id="694043at2759"/>
<gene>
    <name evidence="4" type="ORF">BAE44_0023951</name>
</gene>
<dbReference type="InterPro" id="IPR036047">
    <property type="entry name" value="F-box-like_dom_sf"/>
</dbReference>
<evidence type="ECO:0000256" key="1">
    <source>
        <dbReference type="SAM" id="MobiDB-lite"/>
    </source>
</evidence>
<evidence type="ECO:0000259" key="3">
    <source>
        <dbReference type="Pfam" id="PF12937"/>
    </source>
</evidence>
<dbReference type="InterPro" id="IPR001810">
    <property type="entry name" value="F-box_dom"/>
</dbReference>
<keyword evidence="2" id="KW-1133">Transmembrane helix</keyword>
<keyword evidence="2" id="KW-0812">Transmembrane</keyword>
<name>A0A1E5UQA0_9POAL</name>
<evidence type="ECO:0000313" key="4">
    <source>
        <dbReference type="EMBL" id="OEL15030.1"/>
    </source>
</evidence>
<evidence type="ECO:0000256" key="2">
    <source>
        <dbReference type="SAM" id="Phobius"/>
    </source>
</evidence>
<dbReference type="Gene3D" id="1.20.1280.50">
    <property type="match status" value="1"/>
</dbReference>
<feature type="compositionally biased region" description="Basic and acidic residues" evidence="1">
    <location>
        <begin position="96"/>
        <end position="106"/>
    </location>
</feature>
<accession>A0A1E5UQA0</accession>
<dbReference type="EMBL" id="LWDX02068262">
    <property type="protein sequence ID" value="OEL15030.1"/>
    <property type="molecule type" value="Genomic_DNA"/>
</dbReference>
<dbReference type="Proteomes" id="UP000095767">
    <property type="component" value="Unassembled WGS sequence"/>
</dbReference>
<dbReference type="Pfam" id="PF12937">
    <property type="entry name" value="F-box-like"/>
    <property type="match status" value="1"/>
</dbReference>
<comment type="caution">
    <text evidence="4">The sequence shown here is derived from an EMBL/GenBank/DDBJ whole genome shotgun (WGS) entry which is preliminary data.</text>
</comment>
<sequence length="106" mass="11728">MHGGGDPTQPPPTKFPKQSNPTTIDFLGEDLLLAIFLHLPSLATLIRATLTCRAWRRAMASSPSFRRSFRELHPAPLLGIFEDPDSEALPPFVASHRRDRDTPGAQ</sequence>
<dbReference type="AlphaFoldDB" id="A0A1E5UQA0"/>
<feature type="domain" description="F-box" evidence="3">
    <location>
        <begin position="29"/>
        <end position="62"/>
    </location>
</feature>
<keyword evidence="5" id="KW-1185">Reference proteome</keyword>
<protein>
    <recommendedName>
        <fullName evidence="3">F-box domain-containing protein</fullName>
    </recommendedName>
</protein>
<feature type="transmembrane region" description="Helical" evidence="2">
    <location>
        <begin position="31"/>
        <end position="50"/>
    </location>
</feature>
<reference evidence="4 5" key="1">
    <citation type="submission" date="2016-09" db="EMBL/GenBank/DDBJ databases">
        <title>The draft genome of Dichanthelium oligosanthes: A C3 panicoid grass species.</title>
        <authorList>
            <person name="Studer A.J."/>
            <person name="Schnable J.C."/>
            <person name="Brutnell T.P."/>
        </authorList>
    </citation>
    <scope>NUCLEOTIDE SEQUENCE [LARGE SCALE GENOMIC DNA]</scope>
    <source>
        <strain evidence="5">cv. Kellogg 1175</strain>
        <tissue evidence="4">Leaf</tissue>
    </source>
</reference>